<comment type="caution">
    <text evidence="2">The sequence shown here is derived from an EMBL/GenBank/DDBJ whole genome shotgun (WGS) entry which is preliminary data.</text>
</comment>
<proteinExistence type="predicted"/>
<gene>
    <name evidence="2" type="ORF">AM588_10002875</name>
</gene>
<dbReference type="EMBL" id="LNFP01000650">
    <property type="protein sequence ID" value="KUF90799.1"/>
    <property type="molecule type" value="Genomic_DNA"/>
</dbReference>
<evidence type="ECO:0000259" key="1">
    <source>
        <dbReference type="Pfam" id="PF08393"/>
    </source>
</evidence>
<dbReference type="AlphaFoldDB" id="A0A0W8D331"/>
<name>A0A0W8D331_PHYNI</name>
<accession>A0A0W8D331</accession>
<dbReference type="InterPro" id="IPR013602">
    <property type="entry name" value="Dynein_heavy_linker"/>
</dbReference>
<evidence type="ECO:0000313" key="2">
    <source>
        <dbReference type="EMBL" id="KUF90799.1"/>
    </source>
</evidence>
<feature type="domain" description="Dynein heavy chain linker" evidence="1">
    <location>
        <begin position="32"/>
        <end position="173"/>
    </location>
</feature>
<organism evidence="2 3">
    <name type="scientific">Phytophthora nicotianae</name>
    <name type="common">Potato buckeye rot agent</name>
    <name type="synonym">Phytophthora parasitica</name>
    <dbReference type="NCBI Taxonomy" id="4792"/>
    <lineage>
        <taxon>Eukaryota</taxon>
        <taxon>Sar</taxon>
        <taxon>Stramenopiles</taxon>
        <taxon>Oomycota</taxon>
        <taxon>Peronosporomycetes</taxon>
        <taxon>Peronosporales</taxon>
        <taxon>Peronosporaceae</taxon>
        <taxon>Phytophthora</taxon>
    </lineage>
</organism>
<sequence length="202" mass="23068">MQEEARRLVRIQRVFEESSTGTRPPTKNYEDLHELAAELKLKSELWEVVCEADGHLSTCSVDTIRSVDLEKMNEVASHIDLVVDKIRACATQVASGFELERLEKLQATLHGLAPVIRDLRNPHLVERHWSKLEHKMLCSLMPVIVETTESTEDEEADTSTSTSTRLDLQMQQLLDANVVAMLQLFVMYQRRRQLKQRSLGAS</sequence>
<protein>
    <submittedName>
        <fullName evidence="2">E3 ubiquitin-protein ligase</fullName>
    </submittedName>
</protein>
<evidence type="ECO:0000313" key="3">
    <source>
        <dbReference type="Proteomes" id="UP000054636"/>
    </source>
</evidence>
<reference evidence="2 3" key="1">
    <citation type="submission" date="2015-11" db="EMBL/GenBank/DDBJ databases">
        <title>Genomes and virulence difference between two physiological races of Phytophthora nicotianae.</title>
        <authorList>
            <person name="Liu H."/>
            <person name="Ma X."/>
            <person name="Yu H."/>
            <person name="Fang D."/>
            <person name="Li Y."/>
            <person name="Wang X."/>
            <person name="Wang W."/>
            <person name="Dong Y."/>
            <person name="Xiao B."/>
        </authorList>
    </citation>
    <scope>NUCLEOTIDE SEQUENCE [LARGE SCALE GENOMIC DNA]</scope>
    <source>
        <strain evidence="3">race 1</strain>
    </source>
</reference>
<dbReference type="PANTHER" id="PTHR46454:SF17">
    <property type="entry name" value="DYNEIN HEAVY CHAIN LINKER DOMAIN-CONTAINING PROTEIN"/>
    <property type="match status" value="1"/>
</dbReference>
<dbReference type="Proteomes" id="UP000054636">
    <property type="component" value="Unassembled WGS sequence"/>
</dbReference>
<dbReference type="PANTHER" id="PTHR46454">
    <property type="entry name" value="DYNEIN AXONEMAL HEAVY CHAIN 7-RELATED"/>
    <property type="match status" value="1"/>
</dbReference>
<dbReference type="Pfam" id="PF08393">
    <property type="entry name" value="DHC_N2"/>
    <property type="match status" value="1"/>
</dbReference>